<dbReference type="STRING" id="4533.J3MGM8"/>
<sequence length="70" mass="7256">MKLTRARPAAQTSSSSTDSSGEWLTPPRHRTNSIPTLVSLAIAIASCPAPLISTGVSPPVWRPGGAAFID</sequence>
<evidence type="ECO:0000256" key="1">
    <source>
        <dbReference type="SAM" id="MobiDB-lite"/>
    </source>
</evidence>
<feature type="region of interest" description="Disordered" evidence="1">
    <location>
        <begin position="1"/>
        <end position="29"/>
    </location>
</feature>
<dbReference type="AlphaFoldDB" id="J3MGM8"/>
<evidence type="ECO:0000313" key="3">
    <source>
        <dbReference type="Proteomes" id="UP000006038"/>
    </source>
</evidence>
<proteinExistence type="predicted"/>
<evidence type="ECO:0000313" key="2">
    <source>
        <dbReference type="EnsemblPlants" id="OB06G31720.1"/>
    </source>
</evidence>
<dbReference type="EnsemblPlants" id="OB06G31720.1">
    <property type="protein sequence ID" value="OB06G31720.1"/>
    <property type="gene ID" value="OB06G31720"/>
</dbReference>
<dbReference type="HOGENOM" id="CLU_2765370_0_0_1"/>
<dbReference type="Gramene" id="OB06G31720.1">
    <property type="protein sequence ID" value="OB06G31720.1"/>
    <property type="gene ID" value="OB06G31720"/>
</dbReference>
<accession>J3MGM8</accession>
<reference evidence="2" key="1">
    <citation type="journal article" date="2013" name="Nat. Commun.">
        <title>Whole-genome sequencing of Oryza brachyantha reveals mechanisms underlying Oryza genome evolution.</title>
        <authorList>
            <person name="Chen J."/>
            <person name="Huang Q."/>
            <person name="Gao D."/>
            <person name="Wang J."/>
            <person name="Lang Y."/>
            <person name="Liu T."/>
            <person name="Li B."/>
            <person name="Bai Z."/>
            <person name="Luis Goicoechea J."/>
            <person name="Liang C."/>
            <person name="Chen C."/>
            <person name="Zhang W."/>
            <person name="Sun S."/>
            <person name="Liao Y."/>
            <person name="Zhang X."/>
            <person name="Yang L."/>
            <person name="Song C."/>
            <person name="Wang M."/>
            <person name="Shi J."/>
            <person name="Liu G."/>
            <person name="Liu J."/>
            <person name="Zhou H."/>
            <person name="Zhou W."/>
            <person name="Yu Q."/>
            <person name="An N."/>
            <person name="Chen Y."/>
            <person name="Cai Q."/>
            <person name="Wang B."/>
            <person name="Liu B."/>
            <person name="Min J."/>
            <person name="Huang Y."/>
            <person name="Wu H."/>
            <person name="Li Z."/>
            <person name="Zhang Y."/>
            <person name="Yin Y."/>
            <person name="Song W."/>
            <person name="Jiang J."/>
            <person name="Jackson S.A."/>
            <person name="Wing R.A."/>
            <person name="Wang J."/>
            <person name="Chen M."/>
        </authorList>
    </citation>
    <scope>NUCLEOTIDE SEQUENCE [LARGE SCALE GENOMIC DNA]</scope>
    <source>
        <strain evidence="2">cv. IRGC 101232</strain>
    </source>
</reference>
<protein>
    <submittedName>
        <fullName evidence="2">Uncharacterized protein</fullName>
    </submittedName>
</protein>
<dbReference type="Proteomes" id="UP000006038">
    <property type="component" value="Chromosome 6"/>
</dbReference>
<reference evidence="2" key="2">
    <citation type="submission" date="2013-04" db="UniProtKB">
        <authorList>
            <consortium name="EnsemblPlants"/>
        </authorList>
    </citation>
    <scope>IDENTIFICATION</scope>
</reference>
<keyword evidence="3" id="KW-1185">Reference proteome</keyword>
<name>J3MGM8_ORYBR</name>
<organism evidence="2">
    <name type="scientific">Oryza brachyantha</name>
    <name type="common">malo sina</name>
    <dbReference type="NCBI Taxonomy" id="4533"/>
    <lineage>
        <taxon>Eukaryota</taxon>
        <taxon>Viridiplantae</taxon>
        <taxon>Streptophyta</taxon>
        <taxon>Embryophyta</taxon>
        <taxon>Tracheophyta</taxon>
        <taxon>Spermatophyta</taxon>
        <taxon>Magnoliopsida</taxon>
        <taxon>Liliopsida</taxon>
        <taxon>Poales</taxon>
        <taxon>Poaceae</taxon>
        <taxon>BOP clade</taxon>
        <taxon>Oryzoideae</taxon>
        <taxon>Oryzeae</taxon>
        <taxon>Oryzinae</taxon>
        <taxon>Oryza</taxon>
    </lineage>
</organism>